<dbReference type="PRINTS" id="PR00344">
    <property type="entry name" value="BCTRLSENSOR"/>
</dbReference>
<sequence length="465" mass="52534">MKLSLKAAALVFAAFLLLISVLSAGFYFLSYNFYQEQLLTDIDRRMDAHREVVEEDFHPEVFNHVRVMEERAEEVNYILFDGEGNAVEETAGISDEEREIYNGWLASQLPLADSSMEFVDTSHHTIAHVFAAHPVIIDGTVEAYLFVDQATTRFEATRASLLWLTIGTSGISLLLAGMLAWFFSRFMTRSLVKLTKATEQVARENFDAAVYTPRQDEIGELSRSVHIMTNQLKFYRDSRRKFLSDVSHDLRTPLTYVKAYAALLKDQPAMPPDQLSKQAGVIHGEALRMERLVEDLFQLTKMDEGHWELELEEEDLTDLLTDARPNFEMMAQQENRQLHMKLAGVPSIVHVDSERMIQALTNIVRNALHHTPEGKTVSIYLSREQGEAVISVEDEGPGIPEDELPLIWERFYRADKSRTSSAGGSGLGLPITKQIVEAHHGKVAAVNKESGAVFIIRLPLVRKNS</sequence>
<dbReference type="InterPro" id="IPR036890">
    <property type="entry name" value="HATPase_C_sf"/>
</dbReference>
<dbReference type="GO" id="GO:0005524">
    <property type="term" value="F:ATP binding"/>
    <property type="evidence" value="ECO:0007669"/>
    <property type="project" value="UniProtKB-KW"/>
</dbReference>
<gene>
    <name evidence="17" type="ORF">SAMN04488053_1014</name>
</gene>
<dbReference type="GO" id="GO:0000155">
    <property type="term" value="F:phosphorelay sensor kinase activity"/>
    <property type="evidence" value="ECO:0007669"/>
    <property type="project" value="InterPro"/>
</dbReference>
<evidence type="ECO:0000256" key="13">
    <source>
        <dbReference type="ARBA" id="ARBA00023136"/>
    </source>
</evidence>
<dbReference type="InterPro" id="IPR003661">
    <property type="entry name" value="HisK_dim/P_dom"/>
</dbReference>
<dbReference type="SUPFAM" id="SSF158472">
    <property type="entry name" value="HAMP domain-like"/>
    <property type="match status" value="1"/>
</dbReference>
<dbReference type="InterPro" id="IPR036097">
    <property type="entry name" value="HisK_dim/P_sf"/>
</dbReference>
<organism evidence="17 18">
    <name type="scientific">Alkalicoccus daliensis</name>
    <dbReference type="NCBI Taxonomy" id="745820"/>
    <lineage>
        <taxon>Bacteria</taxon>
        <taxon>Bacillati</taxon>
        <taxon>Bacillota</taxon>
        <taxon>Bacilli</taxon>
        <taxon>Bacillales</taxon>
        <taxon>Bacillaceae</taxon>
        <taxon>Alkalicoccus</taxon>
    </lineage>
</organism>
<dbReference type="PANTHER" id="PTHR45528:SF1">
    <property type="entry name" value="SENSOR HISTIDINE KINASE CPXA"/>
    <property type="match status" value="1"/>
</dbReference>
<dbReference type="CDD" id="cd00082">
    <property type="entry name" value="HisKA"/>
    <property type="match status" value="1"/>
</dbReference>
<evidence type="ECO:0000256" key="8">
    <source>
        <dbReference type="ARBA" id="ARBA00022741"/>
    </source>
</evidence>
<evidence type="ECO:0000259" key="16">
    <source>
        <dbReference type="PROSITE" id="PS50885"/>
    </source>
</evidence>
<dbReference type="PANTHER" id="PTHR45528">
    <property type="entry name" value="SENSOR HISTIDINE KINASE CPXA"/>
    <property type="match status" value="1"/>
</dbReference>
<evidence type="ECO:0000259" key="15">
    <source>
        <dbReference type="PROSITE" id="PS50109"/>
    </source>
</evidence>
<dbReference type="PROSITE" id="PS50109">
    <property type="entry name" value="HIS_KIN"/>
    <property type="match status" value="1"/>
</dbReference>
<dbReference type="RefSeq" id="WP_090839316.1">
    <property type="nucleotide sequence ID" value="NZ_FNIL01000001.1"/>
</dbReference>
<dbReference type="Gene3D" id="1.10.287.130">
    <property type="match status" value="1"/>
</dbReference>
<keyword evidence="18" id="KW-1185">Reference proteome</keyword>
<dbReference type="InterPro" id="IPR003594">
    <property type="entry name" value="HATPase_dom"/>
</dbReference>
<evidence type="ECO:0000256" key="4">
    <source>
        <dbReference type="ARBA" id="ARBA00022475"/>
    </source>
</evidence>
<dbReference type="Pfam" id="PF00672">
    <property type="entry name" value="HAMP"/>
    <property type="match status" value="1"/>
</dbReference>
<comment type="catalytic activity">
    <reaction evidence="1">
        <text>ATP + protein L-histidine = ADP + protein N-phospho-L-histidine.</text>
        <dbReference type="EC" id="2.7.13.3"/>
    </reaction>
</comment>
<dbReference type="AlphaFoldDB" id="A0A1G9Z8U6"/>
<keyword evidence="11 14" id="KW-1133">Transmembrane helix</keyword>
<feature type="domain" description="HAMP" evidence="16">
    <location>
        <begin position="185"/>
        <end position="237"/>
    </location>
</feature>
<dbReference type="SUPFAM" id="SSF47384">
    <property type="entry name" value="Homodimeric domain of signal transducing histidine kinase"/>
    <property type="match status" value="1"/>
</dbReference>
<keyword evidence="12" id="KW-0902">Two-component regulatory system</keyword>
<evidence type="ECO:0000256" key="6">
    <source>
        <dbReference type="ARBA" id="ARBA00022679"/>
    </source>
</evidence>
<evidence type="ECO:0000256" key="11">
    <source>
        <dbReference type="ARBA" id="ARBA00022989"/>
    </source>
</evidence>
<evidence type="ECO:0000313" key="17">
    <source>
        <dbReference type="EMBL" id="SDN17779.1"/>
    </source>
</evidence>
<dbReference type="InterPro" id="IPR003660">
    <property type="entry name" value="HAMP_dom"/>
</dbReference>
<dbReference type="InterPro" id="IPR050398">
    <property type="entry name" value="HssS/ArlS-like"/>
</dbReference>
<dbReference type="SMART" id="SM00387">
    <property type="entry name" value="HATPase_c"/>
    <property type="match status" value="1"/>
</dbReference>
<feature type="transmembrane region" description="Helical" evidence="14">
    <location>
        <begin position="161"/>
        <end position="183"/>
    </location>
</feature>
<keyword evidence="10" id="KW-0067">ATP-binding</keyword>
<dbReference type="PROSITE" id="PS50885">
    <property type="entry name" value="HAMP"/>
    <property type="match status" value="1"/>
</dbReference>
<keyword evidence="8" id="KW-0547">Nucleotide-binding</keyword>
<evidence type="ECO:0000256" key="12">
    <source>
        <dbReference type="ARBA" id="ARBA00023012"/>
    </source>
</evidence>
<dbReference type="InterPro" id="IPR004358">
    <property type="entry name" value="Sig_transdc_His_kin-like_C"/>
</dbReference>
<dbReference type="Proteomes" id="UP000198778">
    <property type="component" value="Unassembled WGS sequence"/>
</dbReference>
<dbReference type="OrthoDB" id="9813151at2"/>
<dbReference type="SMART" id="SM00304">
    <property type="entry name" value="HAMP"/>
    <property type="match status" value="1"/>
</dbReference>
<evidence type="ECO:0000256" key="5">
    <source>
        <dbReference type="ARBA" id="ARBA00022553"/>
    </source>
</evidence>
<reference evidence="18" key="1">
    <citation type="submission" date="2016-10" db="EMBL/GenBank/DDBJ databases">
        <authorList>
            <person name="Varghese N."/>
            <person name="Submissions S."/>
        </authorList>
    </citation>
    <scope>NUCLEOTIDE SEQUENCE [LARGE SCALE GENOMIC DNA]</scope>
    <source>
        <strain evidence="18">CGMCC 1.10369</strain>
    </source>
</reference>
<evidence type="ECO:0000256" key="7">
    <source>
        <dbReference type="ARBA" id="ARBA00022692"/>
    </source>
</evidence>
<dbReference type="CDD" id="cd00075">
    <property type="entry name" value="HATPase"/>
    <property type="match status" value="1"/>
</dbReference>
<dbReference type="FunFam" id="3.30.565.10:FF:000006">
    <property type="entry name" value="Sensor histidine kinase WalK"/>
    <property type="match status" value="1"/>
</dbReference>
<proteinExistence type="predicted"/>
<dbReference type="Pfam" id="PF02518">
    <property type="entry name" value="HATPase_c"/>
    <property type="match status" value="1"/>
</dbReference>
<dbReference type="InterPro" id="IPR005467">
    <property type="entry name" value="His_kinase_dom"/>
</dbReference>
<dbReference type="SUPFAM" id="SSF55874">
    <property type="entry name" value="ATPase domain of HSP90 chaperone/DNA topoisomerase II/histidine kinase"/>
    <property type="match status" value="1"/>
</dbReference>
<protein>
    <recommendedName>
        <fullName evidence="3">histidine kinase</fullName>
        <ecNumber evidence="3">2.7.13.3</ecNumber>
    </recommendedName>
</protein>
<keyword evidence="5" id="KW-0597">Phosphoprotein</keyword>
<dbReference type="Gene3D" id="3.30.565.10">
    <property type="entry name" value="Histidine kinase-like ATPase, C-terminal domain"/>
    <property type="match status" value="1"/>
</dbReference>
<evidence type="ECO:0000256" key="3">
    <source>
        <dbReference type="ARBA" id="ARBA00012438"/>
    </source>
</evidence>
<dbReference type="FunFam" id="1.10.287.130:FF:000001">
    <property type="entry name" value="Two-component sensor histidine kinase"/>
    <property type="match status" value="1"/>
</dbReference>
<evidence type="ECO:0000256" key="14">
    <source>
        <dbReference type="SAM" id="Phobius"/>
    </source>
</evidence>
<keyword evidence="9" id="KW-0418">Kinase</keyword>
<dbReference type="SMART" id="SM00388">
    <property type="entry name" value="HisKA"/>
    <property type="match status" value="1"/>
</dbReference>
<keyword evidence="13 14" id="KW-0472">Membrane</keyword>
<dbReference type="EMBL" id="FNIL01000001">
    <property type="protein sequence ID" value="SDN17779.1"/>
    <property type="molecule type" value="Genomic_DNA"/>
</dbReference>
<dbReference type="GO" id="GO:0005886">
    <property type="term" value="C:plasma membrane"/>
    <property type="evidence" value="ECO:0007669"/>
    <property type="project" value="UniProtKB-SubCell"/>
</dbReference>
<dbReference type="EC" id="2.7.13.3" evidence="3"/>
<dbReference type="CDD" id="cd06225">
    <property type="entry name" value="HAMP"/>
    <property type="match status" value="1"/>
</dbReference>
<feature type="domain" description="Histidine kinase" evidence="15">
    <location>
        <begin position="245"/>
        <end position="462"/>
    </location>
</feature>
<evidence type="ECO:0000256" key="9">
    <source>
        <dbReference type="ARBA" id="ARBA00022777"/>
    </source>
</evidence>
<dbReference type="STRING" id="745820.SAMN04488053_1014"/>
<accession>A0A1G9Z8U6</accession>
<comment type="subcellular location">
    <subcellularLocation>
        <location evidence="2">Cell membrane</location>
        <topology evidence="2">Multi-pass membrane protein</topology>
    </subcellularLocation>
</comment>
<evidence type="ECO:0000256" key="10">
    <source>
        <dbReference type="ARBA" id="ARBA00022840"/>
    </source>
</evidence>
<keyword evidence="6" id="KW-0808">Transferase</keyword>
<evidence type="ECO:0000256" key="2">
    <source>
        <dbReference type="ARBA" id="ARBA00004651"/>
    </source>
</evidence>
<dbReference type="Gene3D" id="6.10.340.10">
    <property type="match status" value="1"/>
</dbReference>
<keyword evidence="7 14" id="KW-0812">Transmembrane</keyword>
<evidence type="ECO:0000313" key="18">
    <source>
        <dbReference type="Proteomes" id="UP000198778"/>
    </source>
</evidence>
<name>A0A1G9Z8U6_9BACI</name>
<evidence type="ECO:0000256" key="1">
    <source>
        <dbReference type="ARBA" id="ARBA00000085"/>
    </source>
</evidence>
<keyword evidence="4" id="KW-1003">Cell membrane</keyword>
<dbReference type="Pfam" id="PF00512">
    <property type="entry name" value="HisKA"/>
    <property type="match status" value="1"/>
</dbReference>